<dbReference type="GO" id="GO:0005886">
    <property type="term" value="C:plasma membrane"/>
    <property type="evidence" value="ECO:0007669"/>
    <property type="project" value="UniProtKB-SubCell"/>
</dbReference>
<dbReference type="GO" id="GO:0015252">
    <property type="term" value="F:proton channel activity"/>
    <property type="evidence" value="ECO:0007669"/>
    <property type="project" value="InterPro"/>
</dbReference>
<dbReference type="WBParaSite" id="PSU_v2.g8108.t1">
    <property type="protein sequence ID" value="PSU_v2.g8108.t1"/>
    <property type="gene ID" value="PSU_v2.g8108"/>
</dbReference>
<evidence type="ECO:0000256" key="9">
    <source>
        <dbReference type="ARBA" id="ARBA00023136"/>
    </source>
</evidence>
<keyword evidence="5 11" id="KW-0812">Transmembrane</keyword>
<proteinExistence type="inferred from homology"/>
<feature type="transmembrane region" description="Helical" evidence="11">
    <location>
        <begin position="252"/>
        <end position="276"/>
    </location>
</feature>
<keyword evidence="8" id="KW-0406">Ion transport</keyword>
<dbReference type="Proteomes" id="UP000887577">
    <property type="component" value="Unplaced"/>
</dbReference>
<name>A0A914Z888_9BILA</name>
<comment type="subcellular location">
    <subcellularLocation>
        <location evidence="1">Cell membrane</location>
        <topology evidence="1">Multi-pass membrane protein</topology>
    </subcellularLocation>
</comment>
<evidence type="ECO:0000256" key="11">
    <source>
        <dbReference type="SAM" id="Phobius"/>
    </source>
</evidence>
<evidence type="ECO:0000313" key="12">
    <source>
        <dbReference type="Proteomes" id="UP000887577"/>
    </source>
</evidence>
<protein>
    <submittedName>
        <fullName evidence="13">Uncharacterized protein</fullName>
    </submittedName>
</protein>
<evidence type="ECO:0000256" key="5">
    <source>
        <dbReference type="ARBA" id="ARBA00022692"/>
    </source>
</evidence>
<keyword evidence="10" id="KW-0407">Ion channel</keyword>
<evidence type="ECO:0000256" key="6">
    <source>
        <dbReference type="ARBA" id="ARBA00022781"/>
    </source>
</evidence>
<keyword evidence="6" id="KW-0375">Hydrogen ion transport</keyword>
<dbReference type="PANTHER" id="PTHR21522">
    <property type="entry name" value="PROTON CHANNEL OTOP"/>
    <property type="match status" value="1"/>
</dbReference>
<feature type="transmembrane region" description="Helical" evidence="11">
    <location>
        <begin position="171"/>
        <end position="192"/>
    </location>
</feature>
<feature type="transmembrane region" description="Helical" evidence="11">
    <location>
        <begin position="363"/>
        <end position="389"/>
    </location>
</feature>
<keyword evidence="7 11" id="KW-1133">Transmembrane helix</keyword>
<evidence type="ECO:0000256" key="1">
    <source>
        <dbReference type="ARBA" id="ARBA00004651"/>
    </source>
</evidence>
<keyword evidence="4" id="KW-1003">Cell membrane</keyword>
<keyword evidence="3" id="KW-0813">Transport</keyword>
<feature type="transmembrane region" description="Helical" evidence="11">
    <location>
        <begin position="327"/>
        <end position="343"/>
    </location>
</feature>
<evidence type="ECO:0000256" key="2">
    <source>
        <dbReference type="ARBA" id="ARBA00006513"/>
    </source>
</evidence>
<evidence type="ECO:0000256" key="7">
    <source>
        <dbReference type="ARBA" id="ARBA00022989"/>
    </source>
</evidence>
<organism evidence="12 13">
    <name type="scientific">Panagrolaimus superbus</name>
    <dbReference type="NCBI Taxonomy" id="310955"/>
    <lineage>
        <taxon>Eukaryota</taxon>
        <taxon>Metazoa</taxon>
        <taxon>Ecdysozoa</taxon>
        <taxon>Nematoda</taxon>
        <taxon>Chromadorea</taxon>
        <taxon>Rhabditida</taxon>
        <taxon>Tylenchina</taxon>
        <taxon>Panagrolaimomorpha</taxon>
        <taxon>Panagrolaimoidea</taxon>
        <taxon>Panagrolaimidae</taxon>
        <taxon>Panagrolaimus</taxon>
    </lineage>
</organism>
<feature type="transmembrane region" description="Helical" evidence="11">
    <location>
        <begin position="79"/>
        <end position="102"/>
    </location>
</feature>
<evidence type="ECO:0000256" key="4">
    <source>
        <dbReference type="ARBA" id="ARBA00022475"/>
    </source>
</evidence>
<comment type="similarity">
    <text evidence="2">Belongs to the otopetrin family.</text>
</comment>
<dbReference type="PANTHER" id="PTHR21522:SF32">
    <property type="entry name" value="OTOPETRIN-2"/>
    <property type="match status" value="1"/>
</dbReference>
<dbReference type="AlphaFoldDB" id="A0A914Z888"/>
<evidence type="ECO:0000256" key="8">
    <source>
        <dbReference type="ARBA" id="ARBA00023065"/>
    </source>
</evidence>
<evidence type="ECO:0000256" key="10">
    <source>
        <dbReference type="ARBA" id="ARBA00023303"/>
    </source>
</evidence>
<feature type="transmembrane region" description="Helical" evidence="11">
    <location>
        <begin position="212"/>
        <end position="231"/>
    </location>
</feature>
<feature type="transmembrane region" description="Helical" evidence="11">
    <location>
        <begin position="54"/>
        <end position="73"/>
    </location>
</feature>
<accession>A0A914Z888</accession>
<evidence type="ECO:0000256" key="3">
    <source>
        <dbReference type="ARBA" id="ARBA00022448"/>
    </source>
</evidence>
<sequence length="397" mass="45371">MPAEIDTSPPEKHVQSLPVVGSFYLRFGAFIFAIVACVYYIFSAHWGIFTAVDICAIIFTIFQTHLLFFSSTMFDEKVYIISCFGTMHLVAVNLITWVQFLFAKNQSTEESIAKYFKKKKNVTDKIITGITTTISSLNSNEEDFEEFQRSVPSNSRSRIPYNSECKGLECVFGLLWGLLFVIGTALSMIFFYVNWYHDEHKEAAYNFNITDIVQNGIGMIACIFAFWRLRLLDFAHHSSHDPHHDIHANQELLDMILLAIGIIGELAFSISGLAGICSNKAWNTLTILLAIARILRIIQSIFQTFLIAFASKLKSTDPDRHPGRQTITFLIILNMAMFIYQWFISDKAGTYEGVISLYGEESWAFFVSIFSPLTVFFRFHSSVCFVEIWKHTYAKLH</sequence>
<keyword evidence="9 11" id="KW-0472">Membrane</keyword>
<dbReference type="Pfam" id="PF03189">
    <property type="entry name" value="Otopetrin"/>
    <property type="match status" value="2"/>
</dbReference>
<feature type="transmembrane region" description="Helical" evidence="11">
    <location>
        <begin position="23"/>
        <end position="42"/>
    </location>
</feature>
<reference evidence="13" key="1">
    <citation type="submission" date="2022-11" db="UniProtKB">
        <authorList>
            <consortium name="WormBaseParasite"/>
        </authorList>
    </citation>
    <scope>IDENTIFICATION</scope>
</reference>
<keyword evidence="12" id="KW-1185">Reference proteome</keyword>
<dbReference type="InterPro" id="IPR004878">
    <property type="entry name" value="Otopetrin"/>
</dbReference>
<evidence type="ECO:0000313" key="13">
    <source>
        <dbReference type="WBParaSite" id="PSU_v2.g8108.t1"/>
    </source>
</evidence>